<reference evidence="10" key="5">
    <citation type="submission" date="2011-05" db="EMBL/GenBank/DDBJ databases">
        <authorList>
            <consortium name="VectorBase"/>
        </authorList>
    </citation>
    <scope>NUCLEOTIDE SEQUENCE</scope>
    <source>
        <strain evidence="10">PEST</strain>
    </source>
</reference>
<reference evidence="10" key="2">
    <citation type="submission" date="2002-03" db="EMBL/GenBank/DDBJ databases">
        <authorList>
            <consortium name="The Anopheles Genome Sequencing Consortium"/>
        </authorList>
    </citation>
    <scope>NUCLEOTIDE SEQUENCE</scope>
    <source>
        <strain evidence="10">PEST</strain>
    </source>
</reference>
<evidence type="ECO:0000259" key="8">
    <source>
        <dbReference type="Pfam" id="PF11600"/>
    </source>
</evidence>
<sequence>MDSSGSTMVQDSSKLSPGASARKMKQSRLPFQILSTSAKTFDEPVEARKRKPSTEGIDLGHVAKAGRISEVKENVTTLVAEETRKQIVEIAEPNVTNADMETSEPAVGCSGLPTSKANKKSSGKSDVKRTESPKILIKLPIGKRKRPLGKVKPVKRKAFIEDRLNLSGGITNEVLILDDTDLSDDSIDETENRKSLSVKEDSKILHDNSKNVTMTPNSTIVLESSAKDYKFVADSVGVSDTKTNYIGSPQLDAIDKKEQDMEALFKEDIFAPHTEVELKTHSKTDRSSSANFVDPASDIDSSEDDVYMLCTPNSKIVPNEDDNRARKLTPKQIARRQEYEKRQAIKQKEKEEKLRKLQQEKDEKAREKEEQERLRRKEREEKEEQKRKEREEKEELRRRDREEREEQKRKEREEKEEHKRKEREEKERKRLVEIEQKNEERRLKEEERRKKEEQKEEERKRKEEEKEAEEKRKQKVAQAFTSFFVKKPINGGGVKASDDENSVESCFGGITSTTTTIMERQRFMPFCIKGDMRLAPTVRRVLDDVQRDALERVFYITDDGQAMDRTNLYLEKLKSKSHKPLKTDRTWNVEDEEECDDIMVVGMYDLSVISVVMRVSLIFVVVFLDENVCHQIEEDPGKMKQKLKTKFFLFEENRRPPYRGTWRKRSCLIKARRPFAQDMKFFDYEVDSDDEWEEEEPGESLHGSDDEKDVDPEEDYEVDNEFFVPHGHLSDEELHAEEEGEIDDNSPEVQKVKLKLMQQEFVAEMKKKTEKIKPRLIGCIWTNVSAEDKAHEPISFTRSHSRANGSCNDQDLTSISPSKDIEKSVIKKVKITDEAVCDLARLVHGNVNNRKFLVREFHAFWNSRNESVEFSFESIRNKIKEIAKWGACRIKGTMEGKLCWTVENSVLEQCKLMDLPLPNDWKYQLQKESFIKMDKKPDAKQESKLETQKTPPIDTNNARKDANEVTVSTSKTKLNETTSMAGSIVKFAKVMFKEDENETLVLDSSTLKKGLSSSLLKNLDSKKEKNTTKPATKCSSTETFTDQNSKKRVKLLMSVPRGQNINQSTKNNLISQFLCRENRKNDQSIKKSDDTIIEID</sequence>
<dbReference type="GO" id="GO:0005634">
    <property type="term" value="C:nucleus"/>
    <property type="evidence" value="ECO:0007669"/>
    <property type="project" value="UniProtKB-SubCell"/>
</dbReference>
<gene>
    <name evidence="10" type="ORF">AgaP_AGAP001104</name>
</gene>
<feature type="region of interest" description="Disordered" evidence="7">
    <location>
        <begin position="692"/>
        <end position="714"/>
    </location>
</feature>
<dbReference type="InterPro" id="IPR022043">
    <property type="entry name" value="CAF1A_DD"/>
</dbReference>
<comment type="caution">
    <text evidence="10">The sequence shown here is derived from an EMBL/GenBank/DDBJ whole genome shotgun (WGS) entry which is preliminary data.</text>
</comment>
<feature type="compositionally biased region" description="Basic and acidic residues" evidence="7">
    <location>
        <begin position="934"/>
        <end position="947"/>
    </location>
</feature>
<keyword evidence="6" id="KW-0539">Nucleus</keyword>
<evidence type="ECO:0000256" key="4">
    <source>
        <dbReference type="ARBA" id="ARBA00023186"/>
    </source>
</evidence>
<dbReference type="PANTHER" id="PTHR15272">
    <property type="entry name" value="CHROMATIN ASSEMBLY FACTOR 1 SUBUNIT A CAF-1 SUBUNIT A"/>
    <property type="match status" value="1"/>
</dbReference>
<proteinExistence type="predicted"/>
<feature type="region of interest" description="Disordered" evidence="7">
    <location>
        <begin position="1"/>
        <end position="30"/>
    </location>
</feature>
<evidence type="ECO:0000256" key="2">
    <source>
        <dbReference type="ARBA" id="ARBA00022705"/>
    </source>
</evidence>
<reference evidence="10" key="1">
    <citation type="journal article" date="2002" name="Science">
        <title>The genome sequence of the malaria mosquito Anopheles gambiae.</title>
        <authorList>
            <person name="Holt R.A."/>
            <person name="Subramanian G.M."/>
            <person name="Halpern A."/>
            <person name="Sutton G.G."/>
            <person name="Charlab R."/>
            <person name="Nusskern D.R."/>
            <person name="Wincker P."/>
            <person name="Clark A.G."/>
            <person name="Ribeiro J.M."/>
            <person name="Wides R."/>
            <person name="Salzberg S.L."/>
            <person name="Loftus B."/>
            <person name="Yandell M."/>
            <person name="Majoros W.H."/>
            <person name="Rusch D.B."/>
            <person name="Lai Z."/>
            <person name="Kraft C.L."/>
            <person name="Abril J.F."/>
            <person name="Anthouard V."/>
            <person name="Arensburger P."/>
            <person name="Atkinson P.W."/>
            <person name="Baden H."/>
            <person name="de Berardinis V."/>
            <person name="Baldwin D."/>
            <person name="Benes V."/>
            <person name="Biedler J."/>
            <person name="Blass C."/>
            <person name="Bolanos R."/>
            <person name="Boscus D."/>
            <person name="Barnstead M."/>
            <person name="Cai S."/>
            <person name="Center A."/>
            <person name="Chaturverdi K."/>
            <person name="Christophides G.K."/>
            <person name="Chrystal M.A."/>
            <person name="Clamp M."/>
            <person name="Cravchik A."/>
            <person name="Curwen V."/>
            <person name="Dana A."/>
            <person name="Delcher A."/>
            <person name="Dew I."/>
            <person name="Evans C.A."/>
            <person name="Flanigan M."/>
            <person name="Grundschober-Freimoser A."/>
            <person name="Friedli L."/>
            <person name="Gu Z."/>
            <person name="Guan P."/>
            <person name="Guigo R."/>
            <person name="Hillenmeyer M.E."/>
            <person name="Hladun S.L."/>
            <person name="Hogan J.R."/>
            <person name="Hong Y.S."/>
            <person name="Hoover J."/>
            <person name="Jaillon O."/>
            <person name="Ke Z."/>
            <person name="Kodira C."/>
            <person name="Kokoza E."/>
            <person name="Koutsos A."/>
            <person name="Letunic I."/>
            <person name="Levitsky A."/>
            <person name="Liang Y."/>
            <person name="Lin J.J."/>
            <person name="Lobo N.F."/>
            <person name="Lopez J.R."/>
            <person name="Malek J.A."/>
            <person name="McIntosh T.C."/>
            <person name="Meister S."/>
            <person name="Miller J."/>
            <person name="Mobarry C."/>
            <person name="Mongin E."/>
            <person name="Murphy S.D."/>
            <person name="O'Brochta D.A."/>
            <person name="Pfannkoch C."/>
            <person name="Qi R."/>
            <person name="Regier M.A."/>
            <person name="Remington K."/>
            <person name="Shao H."/>
            <person name="Sharakhova M.V."/>
            <person name="Sitter C.D."/>
            <person name="Shetty J."/>
            <person name="Smith T.J."/>
            <person name="Strong R."/>
            <person name="Sun J."/>
            <person name="Thomasova D."/>
            <person name="Ton L.Q."/>
            <person name="Topalis P."/>
            <person name="Tu Z."/>
            <person name="Unger M.F."/>
            <person name="Walenz B."/>
            <person name="Wang A."/>
            <person name="Wang J."/>
            <person name="Wang M."/>
            <person name="Wang X."/>
            <person name="Woodford K.J."/>
            <person name="Wortman J.R."/>
            <person name="Wu M."/>
            <person name="Yao A."/>
            <person name="Zdobnov E.M."/>
            <person name="Zhang H."/>
            <person name="Zhao Q."/>
            <person name="Zhao S."/>
            <person name="Zhu S.C."/>
            <person name="Zhimulev I."/>
            <person name="Coluzzi M."/>
            <person name="della Torre A."/>
            <person name="Roth C.W."/>
            <person name="Louis C."/>
            <person name="Kalush F."/>
            <person name="Mural R.J."/>
            <person name="Myers E.W."/>
            <person name="Adams M.D."/>
            <person name="Smith H.O."/>
            <person name="Broder S."/>
            <person name="Gardner M.J."/>
            <person name="Fraser C.M."/>
            <person name="Birney E."/>
            <person name="Bork P."/>
            <person name="Brey P.T."/>
            <person name="Venter J.C."/>
            <person name="Weissenbach J."/>
            <person name="Kafatos F.C."/>
            <person name="Collins F.H."/>
            <person name="Hoffman S.L."/>
        </authorList>
    </citation>
    <scope>NUCLEOTIDE SEQUENCE [LARGE SCALE GENOMIC DNA]</scope>
    <source>
        <strain evidence="10">PEST</strain>
    </source>
</reference>
<feature type="region of interest" description="Disordered" evidence="7">
    <location>
        <begin position="313"/>
        <end position="429"/>
    </location>
</feature>
<dbReference type="InterPro" id="IPR021644">
    <property type="entry name" value="CAF-1_p150_acidic"/>
</dbReference>
<dbReference type="HOGENOM" id="CLU_283890_0_0_1"/>
<feature type="compositionally biased region" description="Polar residues" evidence="7">
    <location>
        <begin position="1"/>
        <end position="15"/>
    </location>
</feature>
<feature type="domain" description="Chromatin assembly factor 1 p150 subunit acidic region" evidence="8">
    <location>
        <begin position="384"/>
        <end position="533"/>
    </location>
</feature>
<reference evidence="10" key="3">
    <citation type="journal article" date="2004" name="Trends Parasitol.">
        <title>The Anopheles gambiae genome: an update.</title>
        <authorList>
            <person name="Mongin E."/>
            <person name="Louis C."/>
            <person name="Holt R.A."/>
            <person name="Birney E."/>
            <person name="Collins F.H."/>
        </authorList>
    </citation>
    <scope>NUCLEOTIDE SEQUENCE</scope>
    <source>
        <strain evidence="10">PEST</strain>
    </source>
</reference>
<keyword evidence="5" id="KW-0234">DNA repair</keyword>
<dbReference type="STRING" id="7165.Q7PUJ4"/>
<feature type="compositionally biased region" description="Polar residues" evidence="7">
    <location>
        <begin position="1028"/>
        <end position="1041"/>
    </location>
</feature>
<feature type="region of interest" description="Disordered" evidence="7">
    <location>
        <begin position="442"/>
        <end position="472"/>
    </location>
</feature>
<dbReference type="EMBL" id="AAAB01008987">
    <property type="protein sequence ID" value="EAA01417.6"/>
    <property type="molecule type" value="Genomic_DNA"/>
</dbReference>
<keyword evidence="3" id="KW-0227">DNA damage</keyword>
<feature type="domain" description="Chromatin assembly factor 1 subunit A dimerization" evidence="9">
    <location>
        <begin position="646"/>
        <end position="715"/>
    </location>
</feature>
<dbReference type="VEuPathDB" id="VectorBase:AGAMI1_005692"/>
<dbReference type="PANTHER" id="PTHR15272:SF0">
    <property type="entry name" value="CHROMATIN ASSEMBLY FACTOR 1 SUBUNIT A"/>
    <property type="match status" value="1"/>
</dbReference>
<evidence type="ECO:0000256" key="5">
    <source>
        <dbReference type="ARBA" id="ARBA00023204"/>
    </source>
</evidence>
<evidence type="ECO:0000313" key="10">
    <source>
        <dbReference type="EMBL" id="EAA01417.6"/>
    </source>
</evidence>
<keyword evidence="2" id="KW-0235">DNA replication</keyword>
<evidence type="ECO:0000259" key="9">
    <source>
        <dbReference type="Pfam" id="PF12253"/>
    </source>
</evidence>
<dbReference type="Pfam" id="PF11600">
    <property type="entry name" value="CAF1A_acidic"/>
    <property type="match status" value="1"/>
</dbReference>
<evidence type="ECO:0000256" key="7">
    <source>
        <dbReference type="SAM" id="MobiDB-lite"/>
    </source>
</evidence>
<evidence type="ECO:0000256" key="1">
    <source>
        <dbReference type="ARBA" id="ARBA00004123"/>
    </source>
</evidence>
<feature type="region of interest" description="Disordered" evidence="7">
    <location>
        <begin position="280"/>
        <end position="300"/>
    </location>
</feature>
<keyword evidence="4" id="KW-0143">Chaperone</keyword>
<protein>
    <submittedName>
        <fullName evidence="10">AGAP001104-PA</fullName>
    </submittedName>
</protein>
<feature type="region of interest" description="Disordered" evidence="7">
    <location>
        <begin position="1021"/>
        <end position="1041"/>
    </location>
</feature>
<dbReference type="PaxDb" id="7165-AGAP001104-PA"/>
<accession>Q7PUJ4</accession>
<dbReference type="OMA" id="DENVCHQ"/>
<evidence type="ECO:0000256" key="3">
    <source>
        <dbReference type="ARBA" id="ARBA00022763"/>
    </source>
</evidence>
<dbReference type="GO" id="GO:0006281">
    <property type="term" value="P:DNA repair"/>
    <property type="evidence" value="ECO:0007669"/>
    <property type="project" value="UniProtKB-KW"/>
</dbReference>
<dbReference type="VEuPathDB" id="VectorBase:AGAP001104"/>
<feature type="region of interest" description="Disordered" evidence="7">
    <location>
        <begin position="95"/>
        <end position="131"/>
    </location>
</feature>
<dbReference type="PhylomeDB" id="Q7PUJ4"/>
<feature type="compositionally biased region" description="Basic and acidic residues" evidence="7">
    <location>
        <begin position="335"/>
        <end position="429"/>
    </location>
</feature>
<dbReference type="eggNOG" id="KOG4364">
    <property type="taxonomic scope" value="Eukaryota"/>
</dbReference>
<feature type="region of interest" description="Disordered" evidence="7">
    <location>
        <begin position="934"/>
        <end position="969"/>
    </location>
</feature>
<dbReference type="AlphaFoldDB" id="Q7PUJ4"/>
<organism evidence="10">
    <name type="scientific">Anopheles gambiae</name>
    <name type="common">African malaria mosquito</name>
    <dbReference type="NCBI Taxonomy" id="7165"/>
    <lineage>
        <taxon>Eukaryota</taxon>
        <taxon>Metazoa</taxon>
        <taxon>Ecdysozoa</taxon>
        <taxon>Arthropoda</taxon>
        <taxon>Hexapoda</taxon>
        <taxon>Insecta</taxon>
        <taxon>Pterygota</taxon>
        <taxon>Neoptera</taxon>
        <taxon>Endopterygota</taxon>
        <taxon>Diptera</taxon>
        <taxon>Nematocera</taxon>
        <taxon>Culicoidea</taxon>
        <taxon>Culicidae</taxon>
        <taxon>Anophelinae</taxon>
        <taxon>Anopheles</taxon>
    </lineage>
</organism>
<dbReference type="GO" id="GO:0006260">
    <property type="term" value="P:DNA replication"/>
    <property type="evidence" value="ECO:0007669"/>
    <property type="project" value="UniProtKB-KW"/>
</dbReference>
<reference evidence="10" key="4">
    <citation type="journal article" date="2007" name="Genome Biol.">
        <title>Update of the Anopheles gambiae PEST genome assembly.</title>
        <authorList>
            <person name="Sharakhova M.V."/>
            <person name="Hammond M.P."/>
            <person name="Lobo N.F."/>
            <person name="Krzywinski J."/>
            <person name="Unger M.F."/>
            <person name="Hillenmeyer M.E."/>
            <person name="Bruggner R.V."/>
            <person name="Birney E."/>
            <person name="Collins F.H."/>
        </authorList>
    </citation>
    <scope>NUCLEOTIDE SEQUENCE</scope>
    <source>
        <strain evidence="10">PEST</strain>
    </source>
</reference>
<dbReference type="Pfam" id="PF12253">
    <property type="entry name" value="CAF1A_dimeriz"/>
    <property type="match status" value="1"/>
</dbReference>
<comment type="subcellular location">
    <subcellularLocation>
        <location evidence="1">Nucleus</location>
    </subcellularLocation>
</comment>
<name>Q7PUJ4_ANOGA</name>
<evidence type="ECO:0000256" key="6">
    <source>
        <dbReference type="ARBA" id="ARBA00023242"/>
    </source>
</evidence>